<name>A0A0W0GF42_MONRR</name>
<evidence type="ECO:0000313" key="3">
    <source>
        <dbReference type="Proteomes" id="UP000054988"/>
    </source>
</evidence>
<dbReference type="AlphaFoldDB" id="A0A0W0GF42"/>
<evidence type="ECO:0000313" key="2">
    <source>
        <dbReference type="EMBL" id="KTB47175.1"/>
    </source>
</evidence>
<sequence>MPLPCVFSPVSSGLWSRNTYPESESRTLNIRCGDTFTIFTYEFHTKPGRAELLIRKESHSRSVMGEDEIDTLLVYASLFSAVVTAFAIESYQWLTDDPADVTVALLTQVSLQLSGTNTSQIQLLRNVPLRVEPSSWLREYQRDIPTRTQAEALGLRQLWSESPEKWGVPAFLAVLPILLEAVLLPFLAGLLDPLWARHPVPFALTVVASWVVYHLICKLARPLLRIPSLDSLFTKAGLWIQIKYPAPDWSTFGLEVTRRFNENIFSLSETGAGILKLYELRGLRWAVSMFRYSPSMIPHLQNVMSALQPSVALSAVLNCWQLTTWSDVTSVDVMEALKDDAVFKNTVTDGLVQYPFFARSPDIQHPALLSPNGRLQESISEFERSGAYQITKMQFFLLFPVADRLWTYLTPLSEDAACSLYWFTPNHGKLYSTTKEDEDTFEPRFDERPASILALARHLTRADCVSELLVPEEGRRFIKFIHDEIIRCQLYQPRDWWNTVKMWKMLLPPERIPLIPDPLERAAGPSAALVMGTVLEN</sequence>
<dbReference type="Proteomes" id="UP000054988">
    <property type="component" value="Unassembled WGS sequence"/>
</dbReference>
<evidence type="ECO:0000259" key="1">
    <source>
        <dbReference type="Pfam" id="PF20153"/>
    </source>
</evidence>
<organism evidence="2 3">
    <name type="scientific">Moniliophthora roreri</name>
    <name type="common">Frosty pod rot fungus</name>
    <name type="synonym">Monilia roreri</name>
    <dbReference type="NCBI Taxonomy" id="221103"/>
    <lineage>
        <taxon>Eukaryota</taxon>
        <taxon>Fungi</taxon>
        <taxon>Dikarya</taxon>
        <taxon>Basidiomycota</taxon>
        <taxon>Agaricomycotina</taxon>
        <taxon>Agaricomycetes</taxon>
        <taxon>Agaricomycetidae</taxon>
        <taxon>Agaricales</taxon>
        <taxon>Marasmiineae</taxon>
        <taxon>Marasmiaceae</taxon>
        <taxon>Moniliophthora</taxon>
    </lineage>
</organism>
<proteinExistence type="predicted"/>
<dbReference type="Pfam" id="PF20153">
    <property type="entry name" value="DUF6535"/>
    <property type="match status" value="2"/>
</dbReference>
<reference evidence="2 3" key="1">
    <citation type="submission" date="2015-12" db="EMBL/GenBank/DDBJ databases">
        <title>Draft genome sequence of Moniliophthora roreri, the causal agent of frosty pod rot of cacao.</title>
        <authorList>
            <person name="Aime M.C."/>
            <person name="Diaz-Valderrama J.R."/>
            <person name="Kijpornyongpan T."/>
            <person name="Phillips-Mora W."/>
        </authorList>
    </citation>
    <scope>NUCLEOTIDE SEQUENCE [LARGE SCALE GENOMIC DNA]</scope>
    <source>
        <strain evidence="2 3">MCA 2952</strain>
    </source>
</reference>
<feature type="domain" description="DUF6535" evidence="1">
    <location>
        <begin position="135"/>
        <end position="196"/>
    </location>
</feature>
<protein>
    <recommendedName>
        <fullName evidence="1">DUF6535 domain-containing protein</fullName>
    </recommendedName>
</protein>
<feature type="domain" description="DUF6535" evidence="1">
    <location>
        <begin position="67"/>
        <end position="122"/>
    </location>
</feature>
<gene>
    <name evidence="2" type="ORF">WG66_250</name>
</gene>
<dbReference type="InterPro" id="IPR045338">
    <property type="entry name" value="DUF6535"/>
</dbReference>
<accession>A0A0W0GF42</accession>
<comment type="caution">
    <text evidence="2">The sequence shown here is derived from an EMBL/GenBank/DDBJ whole genome shotgun (WGS) entry which is preliminary data.</text>
</comment>
<dbReference type="EMBL" id="LATX01000102">
    <property type="protein sequence ID" value="KTB47175.1"/>
    <property type="molecule type" value="Genomic_DNA"/>
</dbReference>